<dbReference type="GO" id="GO:0000156">
    <property type="term" value="F:phosphorelay response regulator activity"/>
    <property type="evidence" value="ECO:0007669"/>
    <property type="project" value="InterPro"/>
</dbReference>
<dbReference type="InterPro" id="IPR000780">
    <property type="entry name" value="CheR_MeTrfase"/>
</dbReference>
<sequence>MAKMMEGPETKHPDPKIVGIGASAGGMEALHDLFDYLPANTGFSYVVVQHLSPDYKSLMAELLSKHTAMRVREAEDGGEIEPDCIYVIPAKKIMTVHDQKLRLAEKLKKGGPNNAVDIFFTSLAEDLGERAVGIVLSGTGTDGSKGIEAIKRHGGIVIVQDPLTAAFDGMPNSAIATGYVDLILPPEMIGEEMLEFIKDEPLMQSFHSMNRQDEKSLRELLDLLHKSTKHDFNQYKRPTLLRRLAKRMSEVGVADLGSYRQYIRENDDELKILGREFLINVTKFFRDGEAFECLRTQAIPNILSKKSPEDPIKVWVAACSSGEEAYSVALLFRECMEKTGMLFSNLKIFATDIDADALETASRGVYGESITRDVPPSLLKKYFIEEGKSYRVSPELRKHVVFANHDILKDHPFSHIDLVLCRNMFIYINPVLQRKALKKFHFALKLDGYLMLGPSENIGPLKEVLLEVSRKWKLYRCTTKATLADGETMLVPLDKTVFPPISTPAARNPVANMAEIFKDTLLEDRKIVVLVIDREFKVKQAVGNYKTFLHFPDDTFNFNLLKLVAPDLAVALGVIVRRAMTSNEKSVLKRVAVHHEGSPRFVNIIVKPYLTQKEFQEPFLSVILEEDNTEPRVMKAIDPGMVGDLERITELERELTDTRENLQAVIEELETANEEMQANNEEMISTNEELQSTNEELQSLNEELHTVSAEHQSKIQELYELNDDLNNYFNNSDIGQILVDRKMIIRKFTPSSRRMVNFIDADIGRSLVDITTNIPSVDMVAHIRKVIDTGELVTREIETTDHHFYLMRLSPYVRRDKTIDGVVINFIDISQIKRLDSIVQGIFKSSTSGIAAKRAVRNKQRKIVDFEYLALNEAAERMFNVKPGALAGQKLLRMFNGNKTYFDMYVDVVETGVPARLEFYQEATDKWYDTTVVKMLDGVVTTYTDITKRKKDADIIARNYEDLEITSQKLSESNIQLERSNFDLLQFASVASHDLKEPLRKIQAFGNLLQSKINDKLSQSEAGYFDKMINASNRMQYLIDDVLTLSKLSNNGIVKESTDLKALVKEICDDLEVSIRDKKAVVRIGDLPYIDAVPGQMRQVFQNLISNALKFSGPHPPVITMERKPVTREQADTFGVSPDQFACVEVSDNGIGFENEYREKIFGIFQRLHGRNFEGTGIGLAIARKIVENHGGYIYARGEMNKGATFYLILPITPQSSIDVR</sequence>
<dbReference type="OrthoDB" id="9816309at2"/>
<feature type="coiled-coil region" evidence="9">
    <location>
        <begin position="645"/>
        <end position="717"/>
    </location>
</feature>
<dbReference type="InterPro" id="IPR022641">
    <property type="entry name" value="CheR_N"/>
</dbReference>
<dbReference type="PROSITE" id="PS50122">
    <property type="entry name" value="CHEB"/>
    <property type="match status" value="1"/>
</dbReference>
<feature type="active site" evidence="8">
    <location>
        <position position="23"/>
    </location>
</feature>
<dbReference type="InterPro" id="IPR022642">
    <property type="entry name" value="CheR_C"/>
</dbReference>
<keyword evidence="7" id="KW-0418">Kinase</keyword>
<dbReference type="GO" id="GO:0005737">
    <property type="term" value="C:cytoplasm"/>
    <property type="evidence" value="ECO:0007669"/>
    <property type="project" value="InterPro"/>
</dbReference>
<dbReference type="SUPFAM" id="SSF53335">
    <property type="entry name" value="S-adenosyl-L-methionine-dependent methyltransferases"/>
    <property type="match status" value="1"/>
</dbReference>
<protein>
    <submittedName>
        <fullName evidence="13">Chemotaxis protein</fullName>
    </submittedName>
</protein>
<keyword evidence="8" id="KW-0378">Hydrolase</keyword>
<dbReference type="InterPro" id="IPR036890">
    <property type="entry name" value="HATPase_C_sf"/>
</dbReference>
<feature type="active site" evidence="8">
    <location>
        <position position="142"/>
    </location>
</feature>
<feature type="domain" description="CheB-type methylesterase" evidence="11">
    <location>
        <begin position="13"/>
        <end position="200"/>
    </location>
</feature>
<dbReference type="InterPro" id="IPR050903">
    <property type="entry name" value="Bact_Chemotaxis_MeTrfase"/>
</dbReference>
<feature type="domain" description="Histidine kinase" evidence="10">
    <location>
        <begin position="990"/>
        <end position="1214"/>
    </location>
</feature>
<dbReference type="InterPro" id="IPR005467">
    <property type="entry name" value="His_kinase_dom"/>
</dbReference>
<proteinExistence type="predicted"/>
<name>A0A385SHZ9_9BACT</name>
<dbReference type="SUPFAM" id="SSF47384">
    <property type="entry name" value="Homodimeric domain of signal transducing histidine kinase"/>
    <property type="match status" value="1"/>
</dbReference>
<dbReference type="KEGG" id="chk:D4L85_05585"/>
<evidence type="ECO:0000256" key="2">
    <source>
        <dbReference type="ARBA" id="ARBA00001541"/>
    </source>
</evidence>
<dbReference type="Gene3D" id="3.40.50.150">
    <property type="entry name" value="Vaccinia Virus protein VP39"/>
    <property type="match status" value="1"/>
</dbReference>
<evidence type="ECO:0000256" key="8">
    <source>
        <dbReference type="PROSITE-ProRule" id="PRU00050"/>
    </source>
</evidence>
<dbReference type="InterPro" id="IPR003594">
    <property type="entry name" value="HATPase_dom"/>
</dbReference>
<dbReference type="Pfam" id="PF01339">
    <property type="entry name" value="CheB_methylest"/>
    <property type="match status" value="1"/>
</dbReference>
<evidence type="ECO:0000256" key="4">
    <source>
        <dbReference type="ARBA" id="ARBA00022603"/>
    </source>
</evidence>
<dbReference type="Pfam" id="PF02518">
    <property type="entry name" value="HATPase_c"/>
    <property type="match status" value="1"/>
</dbReference>
<dbReference type="SMART" id="SM00387">
    <property type="entry name" value="HATPase_c"/>
    <property type="match status" value="1"/>
</dbReference>
<dbReference type="PROSITE" id="PS50109">
    <property type="entry name" value="HIS_KIN"/>
    <property type="match status" value="1"/>
</dbReference>
<evidence type="ECO:0000256" key="5">
    <source>
        <dbReference type="ARBA" id="ARBA00022679"/>
    </source>
</evidence>
<dbReference type="SMART" id="SM00138">
    <property type="entry name" value="MeTrc"/>
    <property type="match status" value="1"/>
</dbReference>
<dbReference type="InterPro" id="IPR036097">
    <property type="entry name" value="HisK_dim/P_sf"/>
</dbReference>
<feature type="domain" description="CheR-type methyltransferase" evidence="12">
    <location>
        <begin position="214"/>
        <end position="458"/>
    </location>
</feature>
<evidence type="ECO:0000256" key="7">
    <source>
        <dbReference type="ARBA" id="ARBA00022777"/>
    </source>
</evidence>
<evidence type="ECO:0000259" key="12">
    <source>
        <dbReference type="PROSITE" id="PS50123"/>
    </source>
</evidence>
<dbReference type="GO" id="GO:0008984">
    <property type="term" value="F:protein-glutamate methylesterase activity"/>
    <property type="evidence" value="ECO:0007669"/>
    <property type="project" value="InterPro"/>
</dbReference>
<organism evidence="13 14">
    <name type="scientific">Chryseolinea soli</name>
    <dbReference type="NCBI Taxonomy" id="2321403"/>
    <lineage>
        <taxon>Bacteria</taxon>
        <taxon>Pseudomonadati</taxon>
        <taxon>Bacteroidota</taxon>
        <taxon>Cytophagia</taxon>
        <taxon>Cytophagales</taxon>
        <taxon>Fulvivirgaceae</taxon>
        <taxon>Chryseolinea</taxon>
    </lineage>
</organism>
<keyword evidence="8" id="KW-0145">Chemotaxis</keyword>
<dbReference type="Gene3D" id="3.40.50.180">
    <property type="entry name" value="Methylesterase CheB, C-terminal domain"/>
    <property type="match status" value="1"/>
</dbReference>
<dbReference type="GO" id="GO:0006935">
    <property type="term" value="P:chemotaxis"/>
    <property type="evidence" value="ECO:0007669"/>
    <property type="project" value="UniProtKB-UniRule"/>
</dbReference>
<dbReference type="PANTHER" id="PTHR24422">
    <property type="entry name" value="CHEMOTAXIS PROTEIN METHYLTRANSFERASE"/>
    <property type="match status" value="1"/>
</dbReference>
<accession>A0A385SHZ9</accession>
<dbReference type="Gene3D" id="1.10.287.130">
    <property type="match status" value="1"/>
</dbReference>
<dbReference type="PROSITE" id="PS50123">
    <property type="entry name" value="CHER"/>
    <property type="match status" value="1"/>
</dbReference>
<keyword evidence="6" id="KW-0949">S-adenosyl-L-methionine</keyword>
<evidence type="ECO:0000313" key="13">
    <source>
        <dbReference type="EMBL" id="AYB30081.1"/>
    </source>
</evidence>
<dbReference type="InterPro" id="IPR029063">
    <property type="entry name" value="SAM-dependent_MTases_sf"/>
</dbReference>
<gene>
    <name evidence="13" type="ORF">D4L85_05585</name>
</gene>
<comment type="catalytic activity">
    <reaction evidence="2">
        <text>L-glutamyl-[protein] + S-adenosyl-L-methionine = [protein]-L-glutamate 5-O-methyl ester + S-adenosyl-L-homocysteine</text>
        <dbReference type="Rhea" id="RHEA:24452"/>
        <dbReference type="Rhea" id="RHEA-COMP:10208"/>
        <dbReference type="Rhea" id="RHEA-COMP:10311"/>
        <dbReference type="ChEBI" id="CHEBI:29973"/>
        <dbReference type="ChEBI" id="CHEBI:57856"/>
        <dbReference type="ChEBI" id="CHEBI:59789"/>
        <dbReference type="ChEBI" id="CHEBI:82795"/>
        <dbReference type="EC" id="2.1.1.80"/>
    </reaction>
</comment>
<dbReference type="InterPro" id="IPR003661">
    <property type="entry name" value="HisK_dim/P_dom"/>
</dbReference>
<dbReference type="Pfam" id="PF01739">
    <property type="entry name" value="CheR"/>
    <property type="match status" value="1"/>
</dbReference>
<dbReference type="Pfam" id="PF13596">
    <property type="entry name" value="PAS_10"/>
    <property type="match status" value="1"/>
</dbReference>
<keyword evidence="4" id="KW-0489">Methyltransferase</keyword>
<dbReference type="AlphaFoldDB" id="A0A385SHZ9"/>
<evidence type="ECO:0000313" key="14">
    <source>
        <dbReference type="Proteomes" id="UP000266183"/>
    </source>
</evidence>
<dbReference type="Gene3D" id="3.30.450.20">
    <property type="entry name" value="PAS domain"/>
    <property type="match status" value="2"/>
</dbReference>
<dbReference type="InterPro" id="IPR035909">
    <property type="entry name" value="CheB_C"/>
</dbReference>
<reference evidence="14" key="1">
    <citation type="submission" date="2018-09" db="EMBL/GenBank/DDBJ databases">
        <title>Chryseolinea sp. KIS68-18 isolated from soil.</title>
        <authorList>
            <person name="Weon H.-Y."/>
            <person name="Kwon S.-W."/>
            <person name="Lee S.A."/>
        </authorList>
    </citation>
    <scope>NUCLEOTIDE SEQUENCE [LARGE SCALE GENOMIC DNA]</scope>
    <source>
        <strain evidence="14">KIS68-18</strain>
    </source>
</reference>
<dbReference type="SUPFAM" id="SSF52738">
    <property type="entry name" value="Methylesterase CheB, C-terminal domain"/>
    <property type="match status" value="1"/>
</dbReference>
<dbReference type="GO" id="GO:0032259">
    <property type="term" value="P:methylation"/>
    <property type="evidence" value="ECO:0007669"/>
    <property type="project" value="UniProtKB-KW"/>
</dbReference>
<dbReference type="Proteomes" id="UP000266183">
    <property type="component" value="Chromosome"/>
</dbReference>
<keyword evidence="14" id="KW-1185">Reference proteome</keyword>
<dbReference type="InterPro" id="IPR035965">
    <property type="entry name" value="PAS-like_dom_sf"/>
</dbReference>
<dbReference type="InterPro" id="IPR000673">
    <property type="entry name" value="Sig_transdc_resp-reg_Me-estase"/>
</dbReference>
<keyword evidence="3" id="KW-0597">Phosphoprotein</keyword>
<dbReference type="Gene3D" id="3.30.565.10">
    <property type="entry name" value="Histidine kinase-like ATPase, C-terminal domain"/>
    <property type="match status" value="1"/>
</dbReference>
<dbReference type="SUPFAM" id="SSF55785">
    <property type="entry name" value="PYP-like sensor domain (PAS domain)"/>
    <property type="match status" value="2"/>
</dbReference>
<dbReference type="RefSeq" id="WP_119753388.1">
    <property type="nucleotide sequence ID" value="NZ_CP032382.1"/>
</dbReference>
<dbReference type="CDD" id="cd16434">
    <property type="entry name" value="CheB-CheR_fusion"/>
    <property type="match status" value="1"/>
</dbReference>
<dbReference type="SUPFAM" id="SSF55874">
    <property type="entry name" value="ATPase domain of HSP90 chaperone/DNA topoisomerase II/histidine kinase"/>
    <property type="match status" value="1"/>
</dbReference>
<dbReference type="Pfam" id="PF03705">
    <property type="entry name" value="CheR_N"/>
    <property type="match status" value="1"/>
</dbReference>
<evidence type="ECO:0000256" key="1">
    <source>
        <dbReference type="ARBA" id="ARBA00000085"/>
    </source>
</evidence>
<dbReference type="PRINTS" id="PR00996">
    <property type="entry name" value="CHERMTFRASE"/>
</dbReference>
<keyword evidence="5" id="KW-0808">Transferase</keyword>
<dbReference type="SMART" id="SM00388">
    <property type="entry name" value="HisKA"/>
    <property type="match status" value="1"/>
</dbReference>
<dbReference type="PANTHER" id="PTHR24422:SF27">
    <property type="entry name" value="PROTEIN-GLUTAMATE O-METHYLTRANSFERASE"/>
    <property type="match status" value="1"/>
</dbReference>
<dbReference type="InterPro" id="IPR036804">
    <property type="entry name" value="CheR_N_sf"/>
</dbReference>
<feature type="active site" evidence="8">
    <location>
        <position position="50"/>
    </location>
</feature>
<dbReference type="SUPFAM" id="SSF47757">
    <property type="entry name" value="Chemotaxis receptor methyltransferase CheR, N-terminal domain"/>
    <property type="match status" value="1"/>
</dbReference>
<dbReference type="GO" id="GO:0008983">
    <property type="term" value="F:protein-glutamate O-methyltransferase activity"/>
    <property type="evidence" value="ECO:0007669"/>
    <property type="project" value="UniProtKB-EC"/>
</dbReference>
<comment type="catalytic activity">
    <reaction evidence="1">
        <text>ATP + protein L-histidine = ADP + protein N-phospho-L-histidine.</text>
        <dbReference type="EC" id="2.7.13.3"/>
    </reaction>
</comment>
<evidence type="ECO:0000256" key="3">
    <source>
        <dbReference type="ARBA" id="ARBA00022553"/>
    </source>
</evidence>
<dbReference type="EMBL" id="CP032382">
    <property type="protein sequence ID" value="AYB30081.1"/>
    <property type="molecule type" value="Genomic_DNA"/>
</dbReference>
<evidence type="ECO:0000259" key="11">
    <source>
        <dbReference type="PROSITE" id="PS50122"/>
    </source>
</evidence>
<dbReference type="Gene3D" id="1.10.155.10">
    <property type="entry name" value="Chemotaxis receptor methyltransferase CheR, N-terminal domain"/>
    <property type="match status" value="1"/>
</dbReference>
<dbReference type="GO" id="GO:0000155">
    <property type="term" value="F:phosphorelay sensor kinase activity"/>
    <property type="evidence" value="ECO:0007669"/>
    <property type="project" value="InterPro"/>
</dbReference>
<evidence type="ECO:0000256" key="9">
    <source>
        <dbReference type="SAM" id="Coils"/>
    </source>
</evidence>
<dbReference type="Pfam" id="PF00512">
    <property type="entry name" value="HisKA"/>
    <property type="match status" value="1"/>
</dbReference>
<dbReference type="CDD" id="cd00082">
    <property type="entry name" value="HisKA"/>
    <property type="match status" value="1"/>
</dbReference>
<evidence type="ECO:0000256" key="6">
    <source>
        <dbReference type="ARBA" id="ARBA00022691"/>
    </source>
</evidence>
<dbReference type="FunFam" id="3.30.565.10:FF:000006">
    <property type="entry name" value="Sensor histidine kinase WalK"/>
    <property type="match status" value="1"/>
</dbReference>
<keyword evidence="9" id="KW-0175">Coiled coil</keyword>
<evidence type="ECO:0000259" key="10">
    <source>
        <dbReference type="PROSITE" id="PS50109"/>
    </source>
</evidence>